<evidence type="ECO:0000256" key="5">
    <source>
        <dbReference type="ARBA" id="ARBA00022970"/>
    </source>
</evidence>
<keyword evidence="2" id="KW-0813">Transport</keyword>
<gene>
    <name evidence="9" type="ORF">SAMN05192586_10676</name>
</gene>
<dbReference type="Pfam" id="PF00005">
    <property type="entry name" value="ABC_tran"/>
    <property type="match status" value="1"/>
</dbReference>
<dbReference type="SMART" id="SM00116">
    <property type="entry name" value="CBS"/>
    <property type="match status" value="2"/>
</dbReference>
<dbReference type="InterPro" id="IPR017871">
    <property type="entry name" value="ABC_transporter-like_CS"/>
</dbReference>
<dbReference type="AlphaFoldDB" id="A0A1G7LH29"/>
<dbReference type="InterPro" id="IPR051921">
    <property type="entry name" value="ABC_osmolyte_uptake_ATP-bind"/>
</dbReference>
<dbReference type="InterPro" id="IPR003593">
    <property type="entry name" value="AAA+_ATPase"/>
</dbReference>
<dbReference type="Proteomes" id="UP000199355">
    <property type="component" value="Unassembled WGS sequence"/>
</dbReference>
<evidence type="ECO:0000313" key="9">
    <source>
        <dbReference type="EMBL" id="SDF48862.1"/>
    </source>
</evidence>
<evidence type="ECO:0000256" key="4">
    <source>
        <dbReference type="ARBA" id="ARBA00022840"/>
    </source>
</evidence>
<comment type="similarity">
    <text evidence="1">Belongs to the ABC transporter superfamily.</text>
</comment>
<dbReference type="GO" id="GO:0016020">
    <property type="term" value="C:membrane"/>
    <property type="evidence" value="ECO:0007669"/>
    <property type="project" value="InterPro"/>
</dbReference>
<feature type="domain" description="CBS" evidence="8">
    <location>
        <begin position="340"/>
        <end position="396"/>
    </location>
</feature>
<name>A0A1G7LH29_9BACT</name>
<dbReference type="CDD" id="cd03294">
    <property type="entry name" value="ABC_Pro_Gly_Betaine"/>
    <property type="match status" value="1"/>
</dbReference>
<dbReference type="STRING" id="571438.SAMN05192586_10676"/>
<keyword evidence="4 9" id="KW-0067">ATP-binding</keyword>
<dbReference type="SMART" id="SM00382">
    <property type="entry name" value="AAA"/>
    <property type="match status" value="1"/>
</dbReference>
<evidence type="ECO:0000256" key="2">
    <source>
        <dbReference type="ARBA" id="ARBA00022448"/>
    </source>
</evidence>
<proteinExistence type="inferred from homology"/>
<dbReference type="GO" id="GO:0006865">
    <property type="term" value="P:amino acid transport"/>
    <property type="evidence" value="ECO:0007669"/>
    <property type="project" value="UniProtKB-KW"/>
</dbReference>
<dbReference type="SUPFAM" id="SSF54631">
    <property type="entry name" value="CBS-domain pair"/>
    <property type="match status" value="1"/>
</dbReference>
<reference evidence="10" key="1">
    <citation type="submission" date="2016-10" db="EMBL/GenBank/DDBJ databases">
        <authorList>
            <person name="Varghese N."/>
            <person name="Submissions S."/>
        </authorList>
    </citation>
    <scope>NUCLEOTIDE SEQUENCE [LARGE SCALE GENOMIC DNA]</scope>
    <source>
        <strain evidence="10">KHC7</strain>
    </source>
</reference>
<dbReference type="PANTHER" id="PTHR43869">
    <property type="entry name" value="GLYCINE BETAINE/PROLINE BETAINE TRANSPORT SYSTEM ATP-BINDING PROTEIN PROV"/>
    <property type="match status" value="1"/>
</dbReference>
<evidence type="ECO:0000313" key="10">
    <source>
        <dbReference type="Proteomes" id="UP000199355"/>
    </source>
</evidence>
<protein>
    <submittedName>
        <fullName evidence="9">Glycine betaine/proline transport system ATP-binding protein</fullName>
    </submittedName>
</protein>
<dbReference type="GO" id="GO:0005524">
    <property type="term" value="F:ATP binding"/>
    <property type="evidence" value="ECO:0007669"/>
    <property type="project" value="UniProtKB-KW"/>
</dbReference>
<dbReference type="Pfam" id="PF00571">
    <property type="entry name" value="CBS"/>
    <property type="match status" value="1"/>
</dbReference>
<dbReference type="PROSITE" id="PS00211">
    <property type="entry name" value="ABC_TRANSPORTER_1"/>
    <property type="match status" value="1"/>
</dbReference>
<evidence type="ECO:0000256" key="1">
    <source>
        <dbReference type="ARBA" id="ARBA00005417"/>
    </source>
</evidence>
<dbReference type="NCBIfam" id="TIGR01186">
    <property type="entry name" value="proV"/>
    <property type="match status" value="1"/>
</dbReference>
<keyword evidence="3" id="KW-0547">Nucleotide-binding</keyword>
<dbReference type="GO" id="GO:0031460">
    <property type="term" value="P:glycine betaine transport"/>
    <property type="evidence" value="ECO:0007669"/>
    <property type="project" value="InterPro"/>
</dbReference>
<dbReference type="OrthoDB" id="9809450at2"/>
<sequence>MAKISIQNLSKVFGPHPEHALELALQGASREDILRRTKSTLALRDISLEISPSELLVVMGLSGSGKSTLLRCLNGLIMPSAGKVLVDDQDITAMNARNLRRMRQRCFGMVFQNFALLPHRTVLHNVAFGLEVMGAPEAERLRKSAATLERVGLAQWANAYPAELSGGMKQRVGLARALALEPEVLLMDEAFSALDPLIRQEMQDELLSLQEDIHKTIVFITHDLNEAFKLGDRIVLLQDGAVVQTGTAEDILKSPANDYVARFVASADASQVLTAASVMKRSEACAVLGLDGPRSALRKMRVHSLASLFVLDRHRRFVGILHAAEAERLVSEGRSDLESITHTDIATVRPDAPVSELLPLMADLPHALAVVDENRRLQGVIVRGLLLGALVEHRDTGGTLDAA</sequence>
<dbReference type="PANTHER" id="PTHR43869:SF1">
    <property type="entry name" value="GLYCINE BETAINE_PROLINE BETAINE TRANSPORT SYSTEM ATP-BINDING PROTEIN PROV"/>
    <property type="match status" value="1"/>
</dbReference>
<dbReference type="RefSeq" id="WP_092153321.1">
    <property type="nucleotide sequence ID" value="NZ_FNBX01000006.1"/>
</dbReference>
<keyword evidence="6" id="KW-0129">CBS domain</keyword>
<dbReference type="SUPFAM" id="SSF52540">
    <property type="entry name" value="P-loop containing nucleoside triphosphate hydrolases"/>
    <property type="match status" value="1"/>
</dbReference>
<dbReference type="InterPro" id="IPR005892">
    <property type="entry name" value="Gly-betaine_transp_ATP-bd"/>
</dbReference>
<dbReference type="InterPro" id="IPR046342">
    <property type="entry name" value="CBS_dom_sf"/>
</dbReference>
<dbReference type="Gene3D" id="3.10.580.10">
    <property type="entry name" value="CBS-domain"/>
    <property type="match status" value="1"/>
</dbReference>
<organism evidence="9 10">
    <name type="scientific">Desulfovibrio legallii</name>
    <dbReference type="NCBI Taxonomy" id="571438"/>
    <lineage>
        <taxon>Bacteria</taxon>
        <taxon>Pseudomonadati</taxon>
        <taxon>Thermodesulfobacteriota</taxon>
        <taxon>Desulfovibrionia</taxon>
        <taxon>Desulfovibrionales</taxon>
        <taxon>Desulfovibrionaceae</taxon>
        <taxon>Desulfovibrio</taxon>
    </lineage>
</organism>
<dbReference type="InterPro" id="IPR027417">
    <property type="entry name" value="P-loop_NTPase"/>
</dbReference>
<dbReference type="InterPro" id="IPR000644">
    <property type="entry name" value="CBS_dom"/>
</dbReference>
<evidence type="ECO:0000259" key="7">
    <source>
        <dbReference type="PROSITE" id="PS50893"/>
    </source>
</evidence>
<keyword evidence="5" id="KW-0029">Amino-acid transport</keyword>
<dbReference type="GO" id="GO:0016887">
    <property type="term" value="F:ATP hydrolysis activity"/>
    <property type="evidence" value="ECO:0007669"/>
    <property type="project" value="InterPro"/>
</dbReference>
<feature type="domain" description="ABC transporter" evidence="7">
    <location>
        <begin position="28"/>
        <end position="264"/>
    </location>
</feature>
<evidence type="ECO:0000256" key="3">
    <source>
        <dbReference type="ARBA" id="ARBA00022741"/>
    </source>
</evidence>
<evidence type="ECO:0000259" key="8">
    <source>
        <dbReference type="PROSITE" id="PS51371"/>
    </source>
</evidence>
<dbReference type="PROSITE" id="PS50893">
    <property type="entry name" value="ABC_TRANSPORTER_2"/>
    <property type="match status" value="1"/>
</dbReference>
<accession>A0A1G7LH29</accession>
<dbReference type="PROSITE" id="PS51371">
    <property type="entry name" value="CBS"/>
    <property type="match status" value="1"/>
</dbReference>
<dbReference type="Gene3D" id="3.40.50.300">
    <property type="entry name" value="P-loop containing nucleotide triphosphate hydrolases"/>
    <property type="match status" value="1"/>
</dbReference>
<keyword evidence="10" id="KW-1185">Reference proteome</keyword>
<dbReference type="FunFam" id="3.40.50.300:FF:000201">
    <property type="entry name" value="Glycine betaine/L-proline ABC transporter ATP-binding protein"/>
    <property type="match status" value="1"/>
</dbReference>
<dbReference type="GO" id="GO:0006970">
    <property type="term" value="P:response to osmotic stress"/>
    <property type="evidence" value="ECO:0007669"/>
    <property type="project" value="UniProtKB-ARBA"/>
</dbReference>
<evidence type="ECO:0000256" key="6">
    <source>
        <dbReference type="PROSITE-ProRule" id="PRU00703"/>
    </source>
</evidence>
<dbReference type="InterPro" id="IPR003439">
    <property type="entry name" value="ABC_transporter-like_ATP-bd"/>
</dbReference>
<dbReference type="EMBL" id="FNBX01000006">
    <property type="protein sequence ID" value="SDF48862.1"/>
    <property type="molecule type" value="Genomic_DNA"/>
</dbReference>